<dbReference type="EMBL" id="BDQV01000107">
    <property type="protein sequence ID" value="GAY54610.1"/>
    <property type="molecule type" value="Genomic_DNA"/>
</dbReference>
<evidence type="ECO:0000313" key="3">
    <source>
        <dbReference type="Proteomes" id="UP000236630"/>
    </source>
</evidence>
<dbReference type="AlphaFoldDB" id="A0A2H5PQH8"/>
<comment type="caution">
    <text evidence="2">The sequence shown here is derived from an EMBL/GenBank/DDBJ whole genome shotgun (WGS) entry which is preliminary data.</text>
</comment>
<keyword evidence="3" id="KW-1185">Reference proteome</keyword>
<protein>
    <submittedName>
        <fullName evidence="2">Uncharacterized protein</fullName>
    </submittedName>
</protein>
<accession>A0A2H5PQH8</accession>
<dbReference type="Proteomes" id="UP000236630">
    <property type="component" value="Unassembled WGS sequence"/>
</dbReference>
<evidence type="ECO:0000313" key="2">
    <source>
        <dbReference type="EMBL" id="GAY54610.1"/>
    </source>
</evidence>
<feature type="chain" id="PRO_5014166251" evidence="1">
    <location>
        <begin position="26"/>
        <end position="63"/>
    </location>
</feature>
<gene>
    <name evidence="2" type="ORF">CUMW_158070</name>
</gene>
<proteinExistence type="predicted"/>
<sequence>MGSKIFLVFGLVMAIALLSSSGVAARNLLAETSANMRKAEANAVGCPYHRLRPQGAIIGCPPA</sequence>
<reference evidence="2 3" key="1">
    <citation type="journal article" date="2017" name="Front. Genet.">
        <title>Draft sequencing of the heterozygous diploid genome of Satsuma (Citrus unshiu Marc.) using a hybrid assembly approach.</title>
        <authorList>
            <person name="Shimizu T."/>
            <person name="Tanizawa Y."/>
            <person name="Mochizuki T."/>
            <person name="Nagasaki H."/>
            <person name="Yoshioka T."/>
            <person name="Toyoda A."/>
            <person name="Fujiyama A."/>
            <person name="Kaminuma E."/>
            <person name="Nakamura Y."/>
        </authorList>
    </citation>
    <scope>NUCLEOTIDE SEQUENCE [LARGE SCALE GENOMIC DNA]</scope>
    <source>
        <strain evidence="3">cv. Miyagawa wase</strain>
    </source>
</reference>
<evidence type="ECO:0000256" key="1">
    <source>
        <dbReference type="SAM" id="SignalP"/>
    </source>
</evidence>
<feature type="signal peptide" evidence="1">
    <location>
        <begin position="1"/>
        <end position="25"/>
    </location>
</feature>
<organism evidence="2 3">
    <name type="scientific">Citrus unshiu</name>
    <name type="common">Satsuma mandarin</name>
    <name type="synonym">Citrus nobilis var. unshiu</name>
    <dbReference type="NCBI Taxonomy" id="55188"/>
    <lineage>
        <taxon>Eukaryota</taxon>
        <taxon>Viridiplantae</taxon>
        <taxon>Streptophyta</taxon>
        <taxon>Embryophyta</taxon>
        <taxon>Tracheophyta</taxon>
        <taxon>Spermatophyta</taxon>
        <taxon>Magnoliopsida</taxon>
        <taxon>eudicotyledons</taxon>
        <taxon>Gunneridae</taxon>
        <taxon>Pentapetalae</taxon>
        <taxon>rosids</taxon>
        <taxon>malvids</taxon>
        <taxon>Sapindales</taxon>
        <taxon>Rutaceae</taxon>
        <taxon>Aurantioideae</taxon>
        <taxon>Citrus</taxon>
    </lineage>
</organism>
<keyword evidence="1" id="KW-0732">Signal</keyword>
<name>A0A2H5PQH8_CITUN</name>